<dbReference type="PANTHER" id="PTHR30221">
    <property type="entry name" value="SMALL-CONDUCTANCE MECHANOSENSITIVE CHANNEL"/>
    <property type="match status" value="1"/>
</dbReference>
<keyword evidence="2" id="KW-1003">Cell membrane</keyword>
<evidence type="ECO:0000313" key="10">
    <source>
        <dbReference type="Proteomes" id="UP000738431"/>
    </source>
</evidence>
<feature type="compositionally biased region" description="Basic and acidic residues" evidence="6">
    <location>
        <begin position="334"/>
        <end position="354"/>
    </location>
</feature>
<dbReference type="InterPro" id="IPR011066">
    <property type="entry name" value="MscS_channel_C_sf"/>
</dbReference>
<evidence type="ECO:0000256" key="6">
    <source>
        <dbReference type="SAM" id="MobiDB-lite"/>
    </source>
</evidence>
<organism evidence="9 10">
    <name type="scientific">Actomonas aquatica</name>
    <dbReference type="NCBI Taxonomy" id="2866162"/>
    <lineage>
        <taxon>Bacteria</taxon>
        <taxon>Pseudomonadati</taxon>
        <taxon>Verrucomicrobiota</taxon>
        <taxon>Opitutia</taxon>
        <taxon>Opitutales</taxon>
        <taxon>Opitutaceae</taxon>
        <taxon>Actomonas</taxon>
    </lineage>
</organism>
<proteinExistence type="predicted"/>
<gene>
    <name evidence="9" type="ORF">K1X11_000480</name>
</gene>
<dbReference type="InterPro" id="IPR010920">
    <property type="entry name" value="LSM_dom_sf"/>
</dbReference>
<feature type="domain" description="Mechanosensitive ion channel MscS" evidence="8">
    <location>
        <begin position="98"/>
        <end position="160"/>
    </location>
</feature>
<dbReference type="InterPro" id="IPR045275">
    <property type="entry name" value="MscS_archaea/bacteria_type"/>
</dbReference>
<dbReference type="Pfam" id="PF00924">
    <property type="entry name" value="MS_channel_2nd"/>
    <property type="match status" value="1"/>
</dbReference>
<sequence>MPLPLASVTDLLAALGPLVATAAICGIVLRIAHWLLLGRFPNLGNERRLPRQLIMVFLALVAIALLALALPVSDSSRNQVLGLIGLIISGMFAFSSTTILANLTAGMMLRITKPFRTGDFIRVEDHFGRVSERGLLDTEVQTEHRDLIAFPHTFLITHPVTTIRASGTIVSTSLSLGYDVHHATIDGLLKQAASDAGLTDPFVQVSELGDYAVTYRVAGLLTEVKSLLTTRSILNRHVLDALHGAGIEIASPAIMNQRRIPEEQPIMPSAATPVSSSTQPEPPTAETLAFDKAEEAEAAEIRLAEIEAEIKRLEADPRATGKDAAPALAAKIQRLQEERESLLRKHDDHESTSS</sequence>
<keyword evidence="5 7" id="KW-0472">Membrane</keyword>
<evidence type="ECO:0000256" key="7">
    <source>
        <dbReference type="SAM" id="Phobius"/>
    </source>
</evidence>
<reference evidence="9 10" key="1">
    <citation type="submission" date="2023-12" db="EMBL/GenBank/DDBJ databases">
        <title>Description of an unclassified Opitutus bacterium of Verrucomicrobiota.</title>
        <authorList>
            <person name="Zhang D.-F."/>
        </authorList>
    </citation>
    <scope>NUCLEOTIDE SEQUENCE [LARGE SCALE GENOMIC DNA]</scope>
    <source>
        <strain evidence="9 10">WL0086</strain>
    </source>
</reference>
<dbReference type="SUPFAM" id="SSF50182">
    <property type="entry name" value="Sm-like ribonucleoproteins"/>
    <property type="match status" value="1"/>
</dbReference>
<feature type="transmembrane region" description="Helical" evidence="7">
    <location>
        <begin position="79"/>
        <end position="103"/>
    </location>
</feature>
<feature type="region of interest" description="Disordered" evidence="6">
    <location>
        <begin position="315"/>
        <end position="354"/>
    </location>
</feature>
<dbReference type="EMBL" id="CP139781">
    <property type="protein sequence ID" value="WRQ87863.1"/>
    <property type="molecule type" value="Genomic_DNA"/>
</dbReference>
<protein>
    <submittedName>
        <fullName evidence="9">Mechanosensitive ion channel</fullName>
    </submittedName>
</protein>
<dbReference type="PANTHER" id="PTHR30221:SF18">
    <property type="entry name" value="SLL0590 PROTEIN"/>
    <property type="match status" value="1"/>
</dbReference>
<dbReference type="InterPro" id="IPR023408">
    <property type="entry name" value="MscS_beta-dom_sf"/>
</dbReference>
<feature type="transmembrane region" description="Helical" evidence="7">
    <location>
        <begin position="12"/>
        <end position="32"/>
    </location>
</feature>
<dbReference type="InterPro" id="IPR006685">
    <property type="entry name" value="MscS_channel_2nd"/>
</dbReference>
<evidence type="ECO:0000256" key="2">
    <source>
        <dbReference type="ARBA" id="ARBA00022475"/>
    </source>
</evidence>
<evidence type="ECO:0000259" key="8">
    <source>
        <dbReference type="Pfam" id="PF00924"/>
    </source>
</evidence>
<keyword evidence="3 7" id="KW-0812">Transmembrane</keyword>
<feature type="transmembrane region" description="Helical" evidence="7">
    <location>
        <begin position="53"/>
        <end position="73"/>
    </location>
</feature>
<keyword evidence="10" id="KW-1185">Reference proteome</keyword>
<accession>A0ABZ1C9G6</accession>
<dbReference type="RefSeq" id="WP_221029095.1">
    <property type="nucleotide sequence ID" value="NZ_CP139781.1"/>
</dbReference>
<evidence type="ECO:0000313" key="9">
    <source>
        <dbReference type="EMBL" id="WRQ87863.1"/>
    </source>
</evidence>
<evidence type="ECO:0000256" key="5">
    <source>
        <dbReference type="ARBA" id="ARBA00023136"/>
    </source>
</evidence>
<dbReference type="Gene3D" id="2.30.30.60">
    <property type="match status" value="1"/>
</dbReference>
<keyword evidence="4 7" id="KW-1133">Transmembrane helix</keyword>
<comment type="subcellular location">
    <subcellularLocation>
        <location evidence="1">Cell membrane</location>
        <topology evidence="1">Multi-pass membrane protein</topology>
    </subcellularLocation>
</comment>
<dbReference type="Proteomes" id="UP000738431">
    <property type="component" value="Chromosome"/>
</dbReference>
<dbReference type="SUPFAM" id="SSF82689">
    <property type="entry name" value="Mechanosensitive channel protein MscS (YggB), C-terminal domain"/>
    <property type="match status" value="1"/>
</dbReference>
<evidence type="ECO:0000256" key="3">
    <source>
        <dbReference type="ARBA" id="ARBA00022692"/>
    </source>
</evidence>
<dbReference type="CDD" id="cd22249">
    <property type="entry name" value="UDM1_RNF168_RNF169-like"/>
    <property type="match status" value="1"/>
</dbReference>
<name>A0ABZ1C9G6_9BACT</name>
<evidence type="ECO:0000256" key="1">
    <source>
        <dbReference type="ARBA" id="ARBA00004651"/>
    </source>
</evidence>
<evidence type="ECO:0000256" key="4">
    <source>
        <dbReference type="ARBA" id="ARBA00022989"/>
    </source>
</evidence>